<name>A0A1H7WBR4_9BACI</name>
<dbReference type="STRING" id="930146.SAMN05192533_101351"/>
<dbReference type="PROSITE" id="PS50883">
    <property type="entry name" value="EAL"/>
    <property type="match status" value="1"/>
</dbReference>
<keyword evidence="6" id="KW-1185">Reference proteome</keyword>
<feature type="domain" description="GGDEF" evidence="4">
    <location>
        <begin position="303"/>
        <end position="436"/>
    </location>
</feature>
<dbReference type="SUPFAM" id="SSF55073">
    <property type="entry name" value="Nucleotide cyclase"/>
    <property type="match status" value="1"/>
</dbReference>
<dbReference type="RefSeq" id="WP_090740551.1">
    <property type="nucleotide sequence ID" value="NZ_FOBW01000001.1"/>
</dbReference>
<dbReference type="Gene3D" id="3.30.450.20">
    <property type="entry name" value="PAS domain"/>
    <property type="match status" value="2"/>
</dbReference>
<dbReference type="InterPro" id="IPR035965">
    <property type="entry name" value="PAS-like_dom_sf"/>
</dbReference>
<feature type="domain" description="PAC" evidence="2">
    <location>
        <begin position="220"/>
        <end position="271"/>
    </location>
</feature>
<dbReference type="PROSITE" id="PS50112">
    <property type="entry name" value="PAS"/>
    <property type="match status" value="2"/>
</dbReference>
<dbReference type="InterPro" id="IPR013655">
    <property type="entry name" value="PAS_fold_3"/>
</dbReference>
<dbReference type="Pfam" id="PF08447">
    <property type="entry name" value="PAS_3"/>
    <property type="match status" value="2"/>
</dbReference>
<dbReference type="SMART" id="SM00267">
    <property type="entry name" value="GGDEF"/>
    <property type="match status" value="1"/>
</dbReference>
<dbReference type="SUPFAM" id="SSF55785">
    <property type="entry name" value="PYP-like sensor domain (PAS domain)"/>
    <property type="match status" value="2"/>
</dbReference>
<dbReference type="Gene3D" id="3.30.70.270">
    <property type="match status" value="1"/>
</dbReference>
<dbReference type="InterPro" id="IPR001633">
    <property type="entry name" value="EAL_dom"/>
</dbReference>
<evidence type="ECO:0000313" key="6">
    <source>
        <dbReference type="Proteomes" id="UP000198553"/>
    </source>
</evidence>
<dbReference type="NCBIfam" id="TIGR00254">
    <property type="entry name" value="GGDEF"/>
    <property type="match status" value="1"/>
</dbReference>
<evidence type="ECO:0000259" key="4">
    <source>
        <dbReference type="PROSITE" id="PS50887"/>
    </source>
</evidence>
<dbReference type="SMART" id="SM00086">
    <property type="entry name" value="PAC"/>
    <property type="match status" value="2"/>
</dbReference>
<proteinExistence type="predicted"/>
<dbReference type="SUPFAM" id="SSF141868">
    <property type="entry name" value="EAL domain-like"/>
    <property type="match status" value="1"/>
</dbReference>
<feature type="domain" description="PAC" evidence="2">
    <location>
        <begin position="90"/>
        <end position="142"/>
    </location>
</feature>
<dbReference type="CDD" id="cd01949">
    <property type="entry name" value="GGDEF"/>
    <property type="match status" value="1"/>
</dbReference>
<protein>
    <submittedName>
        <fullName evidence="5">PAS domain S-box-containing protein/diguanylate cyclase (GGDEF) domain-containing protein</fullName>
    </submittedName>
</protein>
<dbReference type="OrthoDB" id="9759607at2"/>
<dbReference type="Proteomes" id="UP000198553">
    <property type="component" value="Unassembled WGS sequence"/>
</dbReference>
<evidence type="ECO:0000259" key="1">
    <source>
        <dbReference type="PROSITE" id="PS50112"/>
    </source>
</evidence>
<evidence type="ECO:0000259" key="2">
    <source>
        <dbReference type="PROSITE" id="PS50113"/>
    </source>
</evidence>
<reference evidence="6" key="1">
    <citation type="submission" date="2016-10" db="EMBL/GenBank/DDBJ databases">
        <authorList>
            <person name="Varghese N."/>
            <person name="Submissions S."/>
        </authorList>
    </citation>
    <scope>NUCLEOTIDE SEQUENCE [LARGE SCALE GENOMIC DNA]</scope>
    <source>
        <strain evidence="6">B48,IBRC-M 10115,DSM 25386,CECT 8001</strain>
    </source>
</reference>
<sequence length="848" mass="98110">MNLGEPRKKLTSYLNRTESEFYQEMFTIHPDAIYVIDKYGYLMECNKGFFQLTGYKADECIGQPVYQLIHPDDRTKVMNFIQKSFNGKASRRQYRFVQKSGIVKNVWTDAAPIYSEEGKTIGLFIIGKDVTQEKEINEIKLQQEKRFSSLIKNSHDIISIIDENMRLNYQSPSIENVLGYPYEEVLEILSNDLFALMHPDDHELAILKLRDLYNSHNGKLSMELRLKHQNGEWRNFQITGSNLLHDENVNGVVVNYQDITDIKKAQEEVHYMAFHDYLTDLPNRRYLEQKLESELRMKKGTELKLAVMFIDLDQFKFINDTLGHDTGDKVLIEVAQTLKSCVWDSDVVARLAGDEFIILLTNQTSIECVKKIAQKIIEVFERPFNVDQFELFITASIGISLFPDSGEDSKSLMKNADLAMYLAKDNGKNGFQVFTPTMNIKSYKTFTFQNDLRKALKQDQFELYYQPKVCTRTNKIVGAEALIRWKHPEWGMVPPSEFIFLAEESGFIIQIGEWVLRNVCRQIKLWEQEGFEPIIISLNFSVLQILQTDIVQTISTILEDSKISGTLLEIEITESMILEKESEVSNTIDEIRQLGVGVALDDFGTGYSSLGSLRNFNFDTIKLDKSFIRDIHHNEESKAIIKFIINLARELKINVVAEGVEYEEQLTLLRHLECDEIQGYLFSRPKPVEEFEKMLVEKSVSFESEVYMKPENRNDFRISFPYPLEADMTIVELNGKVIQLGKTNVLIEDMGPKGLRFVTDIKLPLDTAMTIKFTTQLFGKFITNYGKLVFQQELGDLYQCGVEFLPHEQNSPMLKKLLTQLEEELKHHPLIEESNFITTNKLDYFINN</sequence>
<gene>
    <name evidence="5" type="ORF">SAMN05192533_101351</name>
</gene>
<dbReference type="InterPro" id="IPR043128">
    <property type="entry name" value="Rev_trsase/Diguanyl_cyclase"/>
</dbReference>
<dbReference type="FunFam" id="3.20.20.450:FF:000001">
    <property type="entry name" value="Cyclic di-GMP phosphodiesterase yahA"/>
    <property type="match status" value="1"/>
</dbReference>
<dbReference type="SMART" id="SM00091">
    <property type="entry name" value="PAS"/>
    <property type="match status" value="2"/>
</dbReference>
<evidence type="ECO:0000259" key="3">
    <source>
        <dbReference type="PROSITE" id="PS50883"/>
    </source>
</evidence>
<dbReference type="PANTHER" id="PTHR44757">
    <property type="entry name" value="DIGUANYLATE CYCLASE DGCP"/>
    <property type="match status" value="1"/>
</dbReference>
<dbReference type="CDD" id="cd00130">
    <property type="entry name" value="PAS"/>
    <property type="match status" value="2"/>
</dbReference>
<dbReference type="SMART" id="SM00052">
    <property type="entry name" value="EAL"/>
    <property type="match status" value="1"/>
</dbReference>
<dbReference type="AlphaFoldDB" id="A0A1H7WBR4"/>
<dbReference type="PANTHER" id="PTHR44757:SF2">
    <property type="entry name" value="BIOFILM ARCHITECTURE MAINTENANCE PROTEIN MBAA"/>
    <property type="match status" value="1"/>
</dbReference>
<feature type="domain" description="PAS" evidence="1">
    <location>
        <begin position="143"/>
        <end position="216"/>
    </location>
</feature>
<dbReference type="CDD" id="cd01948">
    <property type="entry name" value="EAL"/>
    <property type="match status" value="1"/>
</dbReference>
<dbReference type="InterPro" id="IPR000700">
    <property type="entry name" value="PAS-assoc_C"/>
</dbReference>
<dbReference type="FunFam" id="3.30.70.270:FF:000001">
    <property type="entry name" value="Diguanylate cyclase domain protein"/>
    <property type="match status" value="1"/>
</dbReference>
<dbReference type="Pfam" id="PF00563">
    <property type="entry name" value="EAL"/>
    <property type="match status" value="1"/>
</dbReference>
<dbReference type="InterPro" id="IPR029787">
    <property type="entry name" value="Nucleotide_cyclase"/>
</dbReference>
<evidence type="ECO:0000313" key="5">
    <source>
        <dbReference type="EMBL" id="SEM18943.1"/>
    </source>
</evidence>
<dbReference type="InterPro" id="IPR000014">
    <property type="entry name" value="PAS"/>
</dbReference>
<organism evidence="5 6">
    <name type="scientific">Mesobacillus persicus</name>
    <dbReference type="NCBI Taxonomy" id="930146"/>
    <lineage>
        <taxon>Bacteria</taxon>
        <taxon>Bacillati</taxon>
        <taxon>Bacillota</taxon>
        <taxon>Bacilli</taxon>
        <taxon>Bacillales</taxon>
        <taxon>Bacillaceae</taxon>
        <taxon>Mesobacillus</taxon>
    </lineage>
</organism>
<dbReference type="EMBL" id="FOBW01000001">
    <property type="protein sequence ID" value="SEM18943.1"/>
    <property type="molecule type" value="Genomic_DNA"/>
</dbReference>
<dbReference type="Pfam" id="PF00990">
    <property type="entry name" value="GGDEF"/>
    <property type="match status" value="1"/>
</dbReference>
<dbReference type="Gene3D" id="3.20.20.450">
    <property type="entry name" value="EAL domain"/>
    <property type="match status" value="1"/>
</dbReference>
<dbReference type="InterPro" id="IPR035919">
    <property type="entry name" value="EAL_sf"/>
</dbReference>
<dbReference type="InterPro" id="IPR000160">
    <property type="entry name" value="GGDEF_dom"/>
</dbReference>
<dbReference type="InterPro" id="IPR052155">
    <property type="entry name" value="Biofilm_reg_signaling"/>
</dbReference>
<feature type="domain" description="PAS" evidence="1">
    <location>
        <begin position="18"/>
        <end position="88"/>
    </location>
</feature>
<dbReference type="InterPro" id="IPR001610">
    <property type="entry name" value="PAC"/>
</dbReference>
<dbReference type="NCBIfam" id="TIGR00229">
    <property type="entry name" value="sensory_box"/>
    <property type="match status" value="2"/>
</dbReference>
<dbReference type="PROSITE" id="PS50113">
    <property type="entry name" value="PAC"/>
    <property type="match status" value="2"/>
</dbReference>
<accession>A0A1H7WBR4</accession>
<feature type="domain" description="EAL" evidence="3">
    <location>
        <begin position="445"/>
        <end position="699"/>
    </location>
</feature>
<dbReference type="PROSITE" id="PS50887">
    <property type="entry name" value="GGDEF"/>
    <property type="match status" value="1"/>
</dbReference>